<feature type="coiled-coil region" evidence="7">
    <location>
        <begin position="993"/>
        <end position="1412"/>
    </location>
</feature>
<dbReference type="InterPro" id="IPR027417">
    <property type="entry name" value="P-loop_NTPase"/>
</dbReference>
<feature type="region of interest" description="Disordered" evidence="8">
    <location>
        <begin position="568"/>
        <end position="649"/>
    </location>
</feature>
<evidence type="ECO:0000256" key="2">
    <source>
        <dbReference type="ARBA" id="ARBA00022490"/>
    </source>
</evidence>
<feature type="coiled-coil region" evidence="7">
    <location>
        <begin position="1728"/>
        <end position="1755"/>
    </location>
</feature>
<dbReference type="GO" id="GO:0005875">
    <property type="term" value="C:microtubule associated complex"/>
    <property type="evidence" value="ECO:0007669"/>
    <property type="project" value="TreeGrafter"/>
</dbReference>
<dbReference type="Gene3D" id="3.40.850.10">
    <property type="entry name" value="Kinesin motor domain"/>
    <property type="match status" value="1"/>
</dbReference>
<dbReference type="GO" id="GO:0005524">
    <property type="term" value="F:ATP binding"/>
    <property type="evidence" value="ECO:0007669"/>
    <property type="project" value="UniProtKB-UniRule"/>
</dbReference>
<feature type="region of interest" description="Disordered" evidence="8">
    <location>
        <begin position="296"/>
        <end position="408"/>
    </location>
</feature>
<dbReference type="Pfam" id="PF00225">
    <property type="entry name" value="Kinesin"/>
    <property type="match status" value="2"/>
</dbReference>
<feature type="compositionally biased region" description="Polar residues" evidence="8">
    <location>
        <begin position="1795"/>
        <end position="1809"/>
    </location>
</feature>
<evidence type="ECO:0000256" key="8">
    <source>
        <dbReference type="SAM" id="MobiDB-lite"/>
    </source>
</evidence>
<feature type="region of interest" description="Disordered" evidence="8">
    <location>
        <begin position="1"/>
        <end position="23"/>
    </location>
</feature>
<dbReference type="OrthoDB" id="3176171at2759"/>
<feature type="region of interest" description="Disordered" evidence="8">
    <location>
        <begin position="63"/>
        <end position="90"/>
    </location>
</feature>
<keyword evidence="6" id="KW-0505">Motor protein</keyword>
<feature type="region of interest" description="Disordered" evidence="8">
    <location>
        <begin position="1892"/>
        <end position="1913"/>
    </location>
</feature>
<feature type="compositionally biased region" description="Low complexity" evidence="8">
    <location>
        <begin position="1955"/>
        <end position="1996"/>
    </location>
</feature>
<evidence type="ECO:0000256" key="7">
    <source>
        <dbReference type="SAM" id="Coils"/>
    </source>
</evidence>
<keyword evidence="3 6" id="KW-0547">Nucleotide-binding</keyword>
<evidence type="ECO:0000256" key="6">
    <source>
        <dbReference type="PROSITE-ProRule" id="PRU00283"/>
    </source>
</evidence>
<dbReference type="GO" id="GO:0007018">
    <property type="term" value="P:microtubule-based movement"/>
    <property type="evidence" value="ECO:0007669"/>
    <property type="project" value="InterPro"/>
</dbReference>
<comment type="similarity">
    <text evidence="6">Belongs to the TRAFAC class myosin-kinesin ATPase superfamily. Kinesin family.</text>
</comment>
<feature type="region of interest" description="Disordered" evidence="8">
    <location>
        <begin position="1453"/>
        <end position="1475"/>
    </location>
</feature>
<evidence type="ECO:0000259" key="9">
    <source>
        <dbReference type="PROSITE" id="PS50067"/>
    </source>
</evidence>
<dbReference type="PROSITE" id="PS50067">
    <property type="entry name" value="KINESIN_MOTOR_2"/>
    <property type="match status" value="1"/>
</dbReference>
<proteinExistence type="inferred from homology"/>
<evidence type="ECO:0000256" key="3">
    <source>
        <dbReference type="ARBA" id="ARBA00022741"/>
    </source>
</evidence>
<feature type="binding site" evidence="6">
    <location>
        <begin position="140"/>
        <end position="147"/>
    </location>
    <ligand>
        <name>ATP</name>
        <dbReference type="ChEBI" id="CHEBI:30616"/>
    </ligand>
</feature>
<organism evidence="10 11">
    <name type="scientific">Actinomortierella ambigua</name>
    <dbReference type="NCBI Taxonomy" id="1343610"/>
    <lineage>
        <taxon>Eukaryota</taxon>
        <taxon>Fungi</taxon>
        <taxon>Fungi incertae sedis</taxon>
        <taxon>Mucoromycota</taxon>
        <taxon>Mortierellomycotina</taxon>
        <taxon>Mortierellomycetes</taxon>
        <taxon>Mortierellales</taxon>
        <taxon>Mortierellaceae</taxon>
        <taxon>Actinomortierella</taxon>
    </lineage>
</organism>
<feature type="coiled-coil region" evidence="7">
    <location>
        <begin position="830"/>
        <end position="864"/>
    </location>
</feature>
<dbReference type="InterPro" id="IPR036961">
    <property type="entry name" value="Kinesin_motor_dom_sf"/>
</dbReference>
<dbReference type="InterPro" id="IPR027640">
    <property type="entry name" value="Kinesin-like_fam"/>
</dbReference>
<dbReference type="GO" id="GO:0003777">
    <property type="term" value="F:microtubule motor activity"/>
    <property type="evidence" value="ECO:0007669"/>
    <property type="project" value="InterPro"/>
</dbReference>
<dbReference type="GO" id="GO:0051231">
    <property type="term" value="P:spindle elongation"/>
    <property type="evidence" value="ECO:0007669"/>
    <property type="project" value="TreeGrafter"/>
</dbReference>
<feature type="coiled-coil region" evidence="7">
    <location>
        <begin position="708"/>
        <end position="735"/>
    </location>
</feature>
<keyword evidence="5 7" id="KW-0175">Coiled coil</keyword>
<feature type="coiled-coil region" evidence="7">
    <location>
        <begin position="1596"/>
        <end position="1641"/>
    </location>
</feature>
<feature type="compositionally biased region" description="Gly residues" evidence="8">
    <location>
        <begin position="1706"/>
        <end position="1716"/>
    </location>
</feature>
<feature type="compositionally biased region" description="Low complexity" evidence="8">
    <location>
        <begin position="1"/>
        <end position="18"/>
    </location>
</feature>
<evidence type="ECO:0000256" key="4">
    <source>
        <dbReference type="ARBA" id="ARBA00022840"/>
    </source>
</evidence>
<evidence type="ECO:0000256" key="5">
    <source>
        <dbReference type="ARBA" id="ARBA00023054"/>
    </source>
</evidence>
<dbReference type="InterPro" id="IPR001752">
    <property type="entry name" value="Kinesin_motor_dom"/>
</dbReference>
<accession>A0A9P6Q5G9</accession>
<dbReference type="EMBL" id="JAAAJB010000270">
    <property type="protein sequence ID" value="KAG0259834.1"/>
    <property type="molecule type" value="Genomic_DNA"/>
</dbReference>
<reference evidence="10" key="1">
    <citation type="journal article" date="2020" name="Fungal Divers.">
        <title>Resolving the Mortierellaceae phylogeny through synthesis of multi-gene phylogenetics and phylogenomics.</title>
        <authorList>
            <person name="Vandepol N."/>
            <person name="Liber J."/>
            <person name="Desiro A."/>
            <person name="Na H."/>
            <person name="Kennedy M."/>
            <person name="Barry K."/>
            <person name="Grigoriev I.V."/>
            <person name="Miller A.N."/>
            <person name="O'Donnell K."/>
            <person name="Stajich J.E."/>
            <person name="Bonito G."/>
        </authorList>
    </citation>
    <scope>NUCLEOTIDE SEQUENCE</scope>
    <source>
        <strain evidence="10">BC1065</strain>
    </source>
</reference>
<feature type="region of interest" description="Disordered" evidence="8">
    <location>
        <begin position="1643"/>
        <end position="1664"/>
    </location>
</feature>
<evidence type="ECO:0000256" key="1">
    <source>
        <dbReference type="ARBA" id="ARBA00004496"/>
    </source>
</evidence>
<feature type="compositionally biased region" description="Low complexity" evidence="8">
    <location>
        <begin position="67"/>
        <end position="90"/>
    </location>
</feature>
<dbReference type="Proteomes" id="UP000807716">
    <property type="component" value="Unassembled WGS sequence"/>
</dbReference>
<sequence length="2146" mass="232826">MTGAPTTPTLGSSTTMTSASQPIETSVQVALRIRPLASDGKGSVRGRQRQDTEVITILDHYGTAYDSSQSPPHNPQQQHQPPSQQQHSPQRISVVPLQRQFTFDHVFGPVSTQEEIYRGSAHRLVEKFLEGFNVTIMAYGQTSSGKTYTMGTAAGSSSSLNDERAQSTLGIIPRAVSELFQLAKTQPLRQQHPGYKIPAPKTVFRVSFVELYNEDLIDLLAKGDSRQPITIREDVKGNIYWTGVQEVEVTSAEEVMHLLWFGSQNRQTHSTEMNEKSSRSHAIFSIALRQERFVPTHPLPTTNSNASSTAPSPTPPPSTFSPSPSPTGDRAESPSSRIPHTKSSSSSSNGSKEASSGSASHIPSPFTSGIVPPSSKIRRQSAAIDPTLPPPPPSATPASAGGGGGALEEAIEPEGSWIVLKSKFHFVDLAGSERLKRTSAIGDRAKEGISINAGLHALGNVISALGDPSKKASHVPYRDSKLTRLLQDSLGGNALSLMIACVSPSEINLGETVNTLKYANRARNIKNASSQNQEVNLESPEYLRSVIQKLKGEIKLLREAHARNATSNSTMALDSLTPKTPASPTTASNRHSIATTSSVTTAVAGDGGAIQDEDVSNGYLRSVREDDDEEGGTGRYASNGRRGRIPSMMLPSFDSSSNISQNLHNTLASLASLNNNKSFQDFVEPVIEEYEKVISGLESHLTLTQAALNHSEQMLEEQQARLDSLEDEHRTLVQHQAQRLRETQSTPTTMTRIPVYRPQSSAGGETPGGMDHRSSSRLSLRHYSVSSTGGGSLALHNNNSNNNNNNDAAGIGFVGGLPTPSSPGFATAEYKKLEATLQRLQKDLAEAEARKADSDRYIAELELELDRERKTVITPASTTTTASPKGTAATATTPAASAAAAAAVVAAASKRISRDIQPDELDQILRKIARLEQRVQEQQEEAQEVMMQSQLDKETAVMDQANMDKAAFEQLQAERESEQQRREEDLIGKLESKAKLEQELASEKAKYGELLQQQQQAAEASLQQQGQLEEKRERRIAYLEEELRRAKVQEAKVRKELLALEEQLTKLQVEHQQAVEMGEMLHVAVADLEQRLKSTQEMESKQKAELEENLARIHALEERSLRAEQNAIQMVEEMKSKVRQEKATAETQMADELLELLEKMDHERHRVETLQAQVEQQLTELDMARAKSAEQEAQLADLEDQAEEDKAMIVALETAIARHKAMLEQKESVLAQAEARAAEFEGTLASKVELLESMEKQAAEHATLLAAKIELIQQLEQRLQQVDADKVADAEAHAEIVAKVQQDLAETVSKLKASEERALEQDQALESLREQLAEAEVKATEAKEATAKHQSESEQSILELQQRLTRVQAELDDAETRVEEAQRRHDSIDLELQALKTAEQEQVAKIQDLEVKLSEATTVSPMNSRPSSVSTPMASAAVIAAAVANGLEAPAQLTSNSSLTPSSSSPSGGPTLEESQHIIQRLEKEKARYRVLVRENEKEIQRLTVELELIADEFSTAASAFEEAEDDMKARIEELERTVNAKGLMLPANNGSSTSLLLNGVRKEFTVPSPIKAQIATLKEERDQALKSSSELSTIVADLNEKNHSLQEKLVMLQREQESIKVQHILEVQALRDRLERAESAVVASGHASARGSPVPGAGGSEDDRMGVFERILRHRASLSSTHGGDEMLATPRQSWSTTASSTLPSGGGSGSGTGGSQVRAGRHESTLVQQAKHIKQLEERLSELQNAHATAANGAGNAGAMVKDGTPPSINSNNTIKVVTTDVNTPALGGPTSRRPSQSGGTIGSPTSPFGLGITRAASDTDLSKTPLPTSRYSMEKMASPPPMRAMASFPGGSNAMVPPTPPPTIPLPSPPAHAVPATPKSAVTLAHLQLQQQQQLQHGSAPPSPRHHAILTTGDTLLPTTTATMLMMGSRPHRSASQKSLQTPLREPRERTSTSSDGSLALAAAQANQGGGNQDAAAATNTTNNSSSSTTTGSHVRTSTPPTPAALPISSTTASALEGIEVNELKSVVDTLARQVQALKVEQAMAQGKVNHLERSLQEAEAKLRQSEKGQEQVHREKEQLMRELEAAREALEALRQRSEQEKAGMQEILEREKQERARAAETRAAMEARVEEVLRRRSKFACF</sequence>
<dbReference type="GO" id="GO:0008017">
    <property type="term" value="F:microtubule binding"/>
    <property type="evidence" value="ECO:0007669"/>
    <property type="project" value="InterPro"/>
</dbReference>
<evidence type="ECO:0000313" key="10">
    <source>
        <dbReference type="EMBL" id="KAG0259834.1"/>
    </source>
</evidence>
<keyword evidence="11" id="KW-1185">Reference proteome</keyword>
<dbReference type="PROSITE" id="PS00411">
    <property type="entry name" value="KINESIN_MOTOR_1"/>
    <property type="match status" value="1"/>
</dbReference>
<feature type="region of interest" description="Disordered" evidence="8">
    <location>
        <begin position="1784"/>
        <end position="1842"/>
    </location>
</feature>
<feature type="domain" description="Kinesin motor" evidence="9">
    <location>
        <begin position="26"/>
        <end position="525"/>
    </location>
</feature>
<dbReference type="SUPFAM" id="SSF52540">
    <property type="entry name" value="P-loop containing nucleoside triphosphate hydrolases"/>
    <property type="match status" value="1"/>
</dbReference>
<feature type="coiled-coil region" evidence="7">
    <location>
        <begin position="921"/>
        <end position="948"/>
    </location>
</feature>
<dbReference type="SMART" id="SM00129">
    <property type="entry name" value="KISc"/>
    <property type="match status" value="1"/>
</dbReference>
<feature type="coiled-coil region" evidence="7">
    <location>
        <begin position="2024"/>
        <end position="2139"/>
    </location>
</feature>
<dbReference type="GO" id="GO:0005737">
    <property type="term" value="C:cytoplasm"/>
    <property type="evidence" value="ECO:0007669"/>
    <property type="project" value="UniProtKB-SubCell"/>
</dbReference>
<keyword evidence="2" id="KW-0963">Cytoplasm</keyword>
<comment type="caution">
    <text evidence="10">The sequence shown here is derived from an EMBL/GenBank/DDBJ whole genome shotgun (WGS) entry which is preliminary data.</text>
</comment>
<feature type="compositionally biased region" description="Pro residues" evidence="8">
    <location>
        <begin position="312"/>
        <end position="325"/>
    </location>
</feature>
<protein>
    <recommendedName>
        <fullName evidence="9">Kinesin motor domain-containing protein</fullName>
    </recommendedName>
</protein>
<dbReference type="PRINTS" id="PR00380">
    <property type="entry name" value="KINESINHEAVY"/>
</dbReference>
<feature type="compositionally biased region" description="Low complexity" evidence="8">
    <location>
        <begin position="1453"/>
        <end position="1473"/>
    </location>
</feature>
<gene>
    <name evidence="10" type="ORF">DFQ27_003872</name>
</gene>
<feature type="compositionally biased region" description="Low complexity" evidence="8">
    <location>
        <begin position="333"/>
        <end position="362"/>
    </location>
</feature>
<dbReference type="PANTHER" id="PTHR47969:SF15">
    <property type="entry name" value="CHROMOSOME-ASSOCIATED KINESIN KIF4A-RELATED"/>
    <property type="match status" value="1"/>
</dbReference>
<feature type="region of interest" description="Disordered" evidence="8">
    <location>
        <begin position="1678"/>
        <end position="1728"/>
    </location>
</feature>
<dbReference type="InterPro" id="IPR019821">
    <property type="entry name" value="Kinesin_motor_CS"/>
</dbReference>
<feature type="compositionally biased region" description="Low complexity" evidence="8">
    <location>
        <begin position="300"/>
        <end position="311"/>
    </location>
</feature>
<name>A0A9P6Q5G9_9FUNG</name>
<comment type="subcellular location">
    <subcellularLocation>
        <location evidence="1">Cytoplasm</location>
    </subcellularLocation>
</comment>
<feature type="compositionally biased region" description="Low complexity" evidence="8">
    <location>
        <begin position="577"/>
        <end position="604"/>
    </location>
</feature>
<feature type="region of interest" description="Disordered" evidence="8">
    <location>
        <begin position="755"/>
        <end position="778"/>
    </location>
</feature>
<dbReference type="PANTHER" id="PTHR47969">
    <property type="entry name" value="CHROMOSOME-ASSOCIATED KINESIN KIF4A-RELATED"/>
    <property type="match status" value="1"/>
</dbReference>
<dbReference type="GO" id="GO:0007052">
    <property type="term" value="P:mitotic spindle organization"/>
    <property type="evidence" value="ECO:0007669"/>
    <property type="project" value="TreeGrafter"/>
</dbReference>
<keyword evidence="4 6" id="KW-0067">ATP-binding</keyword>
<feature type="region of interest" description="Disordered" evidence="8">
    <location>
        <begin position="1931"/>
        <end position="2011"/>
    </location>
</feature>
<evidence type="ECO:0000313" key="11">
    <source>
        <dbReference type="Proteomes" id="UP000807716"/>
    </source>
</evidence>